<feature type="compositionally biased region" description="Basic residues" evidence="1">
    <location>
        <begin position="60"/>
        <end position="75"/>
    </location>
</feature>
<feature type="compositionally biased region" description="Low complexity" evidence="1">
    <location>
        <begin position="30"/>
        <end position="49"/>
    </location>
</feature>
<sequence>MENKEIKEQKKPRKKVYQKSEAISGASNRAISGASNGATSGASNGAISGVISGAQSGSSKIRKAQKILNRRRGQRKREIIQEAVQIETEKNKKYLIQEDQIKILEIIEGGPKEQTDDVSN</sequence>
<proteinExistence type="predicted"/>
<dbReference type="AlphaFoldDB" id="A0A5J4VRI7"/>
<name>A0A5J4VRI7_9EUKA</name>
<gene>
    <name evidence="2" type="ORF">EZS28_019462</name>
</gene>
<protein>
    <submittedName>
        <fullName evidence="2">Uncharacterized protein</fullName>
    </submittedName>
</protein>
<evidence type="ECO:0000313" key="3">
    <source>
        <dbReference type="Proteomes" id="UP000324800"/>
    </source>
</evidence>
<dbReference type="Proteomes" id="UP000324800">
    <property type="component" value="Unassembled WGS sequence"/>
</dbReference>
<feature type="region of interest" description="Disordered" evidence="1">
    <location>
        <begin position="1"/>
        <end position="75"/>
    </location>
</feature>
<organism evidence="2 3">
    <name type="scientific">Streblomastix strix</name>
    <dbReference type="NCBI Taxonomy" id="222440"/>
    <lineage>
        <taxon>Eukaryota</taxon>
        <taxon>Metamonada</taxon>
        <taxon>Preaxostyla</taxon>
        <taxon>Oxymonadida</taxon>
        <taxon>Streblomastigidae</taxon>
        <taxon>Streblomastix</taxon>
    </lineage>
</organism>
<evidence type="ECO:0000313" key="2">
    <source>
        <dbReference type="EMBL" id="KAA6385009.1"/>
    </source>
</evidence>
<reference evidence="2 3" key="1">
    <citation type="submission" date="2019-03" db="EMBL/GenBank/DDBJ databases">
        <title>Single cell metagenomics reveals metabolic interactions within the superorganism composed of flagellate Streblomastix strix and complex community of Bacteroidetes bacteria on its surface.</title>
        <authorList>
            <person name="Treitli S.C."/>
            <person name="Kolisko M."/>
            <person name="Husnik F."/>
            <person name="Keeling P."/>
            <person name="Hampl V."/>
        </authorList>
    </citation>
    <scope>NUCLEOTIDE SEQUENCE [LARGE SCALE GENOMIC DNA]</scope>
    <source>
        <strain evidence="2">ST1C</strain>
    </source>
</reference>
<evidence type="ECO:0000256" key="1">
    <source>
        <dbReference type="SAM" id="MobiDB-lite"/>
    </source>
</evidence>
<accession>A0A5J4VRI7</accession>
<comment type="caution">
    <text evidence="2">The sequence shown here is derived from an EMBL/GenBank/DDBJ whole genome shotgun (WGS) entry which is preliminary data.</text>
</comment>
<dbReference type="EMBL" id="SNRW01005469">
    <property type="protein sequence ID" value="KAA6385009.1"/>
    <property type="molecule type" value="Genomic_DNA"/>
</dbReference>